<organism evidence="1 2">
    <name type="scientific">Apodospora peruviana</name>
    <dbReference type="NCBI Taxonomy" id="516989"/>
    <lineage>
        <taxon>Eukaryota</taxon>
        <taxon>Fungi</taxon>
        <taxon>Dikarya</taxon>
        <taxon>Ascomycota</taxon>
        <taxon>Pezizomycotina</taxon>
        <taxon>Sordariomycetes</taxon>
        <taxon>Sordariomycetidae</taxon>
        <taxon>Sordariales</taxon>
        <taxon>Lasiosphaeriaceae</taxon>
        <taxon>Apodospora</taxon>
    </lineage>
</organism>
<dbReference type="Proteomes" id="UP001283341">
    <property type="component" value="Unassembled WGS sequence"/>
</dbReference>
<evidence type="ECO:0000313" key="1">
    <source>
        <dbReference type="EMBL" id="KAK3313304.1"/>
    </source>
</evidence>
<dbReference type="AlphaFoldDB" id="A0AAE0HVI2"/>
<evidence type="ECO:0000313" key="2">
    <source>
        <dbReference type="Proteomes" id="UP001283341"/>
    </source>
</evidence>
<accession>A0AAE0HVI2</accession>
<dbReference type="EMBL" id="JAUEDM010000007">
    <property type="protein sequence ID" value="KAK3313304.1"/>
    <property type="molecule type" value="Genomic_DNA"/>
</dbReference>
<comment type="caution">
    <text evidence="1">The sequence shown here is derived from an EMBL/GenBank/DDBJ whole genome shotgun (WGS) entry which is preliminary data.</text>
</comment>
<protein>
    <submittedName>
        <fullName evidence="1">Uncharacterized protein</fullName>
    </submittedName>
</protein>
<keyword evidence="2" id="KW-1185">Reference proteome</keyword>
<name>A0AAE0HVI2_9PEZI</name>
<sequence length="191" mass="21068">MRGSFGFRSLYRNSRDCLSLLHLAGMGVEALNEYNIFAWSHQAISNKLLALRFAGCHGRAKVKQPRNEMERNKQQEPERLRRCWHGWTDLGTKTASTVSGPRRGKSPQKVQAVRETNCTVVCVVPFLCLSGVSRALDSLSGWGAGPPAARRNLKWKPPSKPLSSKATSCVPSALIWWQAPTQAQPVEGGGK</sequence>
<reference evidence="1" key="1">
    <citation type="journal article" date="2023" name="Mol. Phylogenet. Evol.">
        <title>Genome-scale phylogeny and comparative genomics of the fungal order Sordariales.</title>
        <authorList>
            <person name="Hensen N."/>
            <person name="Bonometti L."/>
            <person name="Westerberg I."/>
            <person name="Brannstrom I.O."/>
            <person name="Guillou S."/>
            <person name="Cros-Aarteil S."/>
            <person name="Calhoun S."/>
            <person name="Haridas S."/>
            <person name="Kuo A."/>
            <person name="Mondo S."/>
            <person name="Pangilinan J."/>
            <person name="Riley R."/>
            <person name="LaButti K."/>
            <person name="Andreopoulos B."/>
            <person name="Lipzen A."/>
            <person name="Chen C."/>
            <person name="Yan M."/>
            <person name="Daum C."/>
            <person name="Ng V."/>
            <person name="Clum A."/>
            <person name="Steindorff A."/>
            <person name="Ohm R.A."/>
            <person name="Martin F."/>
            <person name="Silar P."/>
            <person name="Natvig D.O."/>
            <person name="Lalanne C."/>
            <person name="Gautier V."/>
            <person name="Ament-Velasquez S.L."/>
            <person name="Kruys A."/>
            <person name="Hutchinson M.I."/>
            <person name="Powell A.J."/>
            <person name="Barry K."/>
            <person name="Miller A.N."/>
            <person name="Grigoriev I.V."/>
            <person name="Debuchy R."/>
            <person name="Gladieux P."/>
            <person name="Hiltunen Thoren M."/>
            <person name="Johannesson H."/>
        </authorList>
    </citation>
    <scope>NUCLEOTIDE SEQUENCE</scope>
    <source>
        <strain evidence="1">CBS 118394</strain>
    </source>
</reference>
<reference evidence="1" key="2">
    <citation type="submission" date="2023-06" db="EMBL/GenBank/DDBJ databases">
        <authorList>
            <consortium name="Lawrence Berkeley National Laboratory"/>
            <person name="Haridas S."/>
            <person name="Hensen N."/>
            <person name="Bonometti L."/>
            <person name="Westerberg I."/>
            <person name="Brannstrom I.O."/>
            <person name="Guillou S."/>
            <person name="Cros-Aarteil S."/>
            <person name="Calhoun S."/>
            <person name="Kuo A."/>
            <person name="Mondo S."/>
            <person name="Pangilinan J."/>
            <person name="Riley R."/>
            <person name="Labutti K."/>
            <person name="Andreopoulos B."/>
            <person name="Lipzen A."/>
            <person name="Chen C."/>
            <person name="Yanf M."/>
            <person name="Daum C."/>
            <person name="Ng V."/>
            <person name="Clum A."/>
            <person name="Steindorff A."/>
            <person name="Ohm R."/>
            <person name="Martin F."/>
            <person name="Silar P."/>
            <person name="Natvig D."/>
            <person name="Lalanne C."/>
            <person name="Gautier V."/>
            <person name="Ament-Velasquez S.L."/>
            <person name="Kruys A."/>
            <person name="Hutchinson M.I."/>
            <person name="Powell A.J."/>
            <person name="Barry K."/>
            <person name="Miller A.N."/>
            <person name="Grigoriev I.V."/>
            <person name="Debuchy R."/>
            <person name="Gladieux P."/>
            <person name="Thoren M.H."/>
            <person name="Johannesson H."/>
        </authorList>
    </citation>
    <scope>NUCLEOTIDE SEQUENCE</scope>
    <source>
        <strain evidence="1">CBS 118394</strain>
    </source>
</reference>
<gene>
    <name evidence="1" type="ORF">B0H66DRAFT_348926</name>
</gene>
<proteinExistence type="predicted"/>